<dbReference type="PANTHER" id="PTHR19848:SF8">
    <property type="entry name" value="F-BOX AND WD REPEAT DOMAIN CONTAINING 7"/>
    <property type="match status" value="1"/>
</dbReference>
<dbReference type="Proteomes" id="UP000023152">
    <property type="component" value="Unassembled WGS sequence"/>
</dbReference>
<dbReference type="Pfam" id="PF00400">
    <property type="entry name" value="WD40"/>
    <property type="match status" value="6"/>
</dbReference>
<keyword evidence="1 3" id="KW-0853">WD repeat</keyword>
<feature type="repeat" description="WD" evidence="3">
    <location>
        <begin position="5"/>
        <end position="48"/>
    </location>
</feature>
<feature type="repeat" description="WD" evidence="3">
    <location>
        <begin position="173"/>
        <end position="199"/>
    </location>
</feature>
<feature type="non-terminal residue" evidence="4">
    <location>
        <position position="1"/>
    </location>
</feature>
<name>X6PBE6_RETFI</name>
<reference evidence="4 5" key="1">
    <citation type="journal article" date="2013" name="Curr. Biol.">
        <title>The Genome of the Foraminiferan Reticulomyxa filosa.</title>
        <authorList>
            <person name="Glockner G."/>
            <person name="Hulsmann N."/>
            <person name="Schleicher M."/>
            <person name="Noegel A.A."/>
            <person name="Eichinger L."/>
            <person name="Gallinger C."/>
            <person name="Pawlowski J."/>
            <person name="Sierra R."/>
            <person name="Euteneuer U."/>
            <person name="Pillet L."/>
            <person name="Moustafa A."/>
            <person name="Platzer M."/>
            <person name="Groth M."/>
            <person name="Szafranski K."/>
            <person name="Schliwa M."/>
        </authorList>
    </citation>
    <scope>NUCLEOTIDE SEQUENCE [LARGE SCALE GENOMIC DNA]</scope>
</reference>
<comment type="caution">
    <text evidence="4">The sequence shown here is derived from an EMBL/GenBank/DDBJ whole genome shotgun (WGS) entry which is preliminary data.</text>
</comment>
<gene>
    <name evidence="4" type="ORF">RFI_01626</name>
</gene>
<evidence type="ECO:0000256" key="3">
    <source>
        <dbReference type="PROSITE-ProRule" id="PRU00221"/>
    </source>
</evidence>
<feature type="repeat" description="WD" evidence="3">
    <location>
        <begin position="49"/>
        <end position="96"/>
    </location>
</feature>
<dbReference type="EMBL" id="ASPP01001595">
    <property type="protein sequence ID" value="ETO35438.1"/>
    <property type="molecule type" value="Genomic_DNA"/>
</dbReference>
<protein>
    <submittedName>
        <fullName evidence="4">WD-40 repeat protein</fullName>
    </submittedName>
</protein>
<dbReference type="PROSITE" id="PS50231">
    <property type="entry name" value="RICIN_B_LECTIN"/>
    <property type="match status" value="1"/>
</dbReference>
<dbReference type="InterPro" id="IPR001680">
    <property type="entry name" value="WD40_rpt"/>
</dbReference>
<dbReference type="OrthoDB" id="6262491at2759"/>
<dbReference type="InterPro" id="IPR036322">
    <property type="entry name" value="WD40_repeat_dom_sf"/>
</dbReference>
<dbReference type="SMART" id="SM00320">
    <property type="entry name" value="WD40"/>
    <property type="match status" value="6"/>
</dbReference>
<dbReference type="InterPro" id="IPR015943">
    <property type="entry name" value="WD40/YVTN_repeat-like_dom_sf"/>
</dbReference>
<dbReference type="Gene3D" id="2.130.10.10">
    <property type="entry name" value="YVTN repeat-like/Quinoprotein amine dehydrogenase"/>
    <property type="match status" value="2"/>
</dbReference>
<dbReference type="AlphaFoldDB" id="X6PBE6"/>
<keyword evidence="5" id="KW-1185">Reference proteome</keyword>
<evidence type="ECO:0000313" key="5">
    <source>
        <dbReference type="Proteomes" id="UP000023152"/>
    </source>
</evidence>
<evidence type="ECO:0000313" key="4">
    <source>
        <dbReference type="EMBL" id="ETO35438.1"/>
    </source>
</evidence>
<keyword evidence="2" id="KW-0677">Repeat</keyword>
<feature type="repeat" description="WD" evidence="3">
    <location>
        <begin position="200"/>
        <end position="243"/>
    </location>
</feature>
<dbReference type="PROSITE" id="PS50294">
    <property type="entry name" value="WD_REPEATS_REGION"/>
    <property type="match status" value="3"/>
</dbReference>
<organism evidence="4 5">
    <name type="scientific">Reticulomyxa filosa</name>
    <dbReference type="NCBI Taxonomy" id="46433"/>
    <lineage>
        <taxon>Eukaryota</taxon>
        <taxon>Sar</taxon>
        <taxon>Rhizaria</taxon>
        <taxon>Retaria</taxon>
        <taxon>Foraminifera</taxon>
        <taxon>Monothalamids</taxon>
        <taxon>Reticulomyxidae</taxon>
        <taxon>Reticulomyxa</taxon>
    </lineage>
</organism>
<dbReference type="PANTHER" id="PTHR19848">
    <property type="entry name" value="WD40 REPEAT PROTEIN"/>
    <property type="match status" value="1"/>
</dbReference>
<proteinExistence type="predicted"/>
<dbReference type="CDD" id="cd00200">
    <property type="entry name" value="WD40"/>
    <property type="match status" value="1"/>
</dbReference>
<sequence>LIETFTGHTNVVRSIDYASLNGEQYLCSGSKDKTVCVWNVKTRQLLKCFQGHSTRVYCAKFSPYHYYNHHRSVICSSSGDKIIRFWDFDIDKEFQTLNGHNKGIIPLQFSRFSGGRYLCSGSFDKKIRLWDVETSKSLHVFKGHENTVWCLDISSLQSNSNDKSNNVGVIGGNGYTICSGSNDKTIRIWDIETTKQFNVFKGHTDYVMSVKYGSNELLNTILSGSHDKSVRLWDIRTSKQTHVFKEHTNAVYCVEYLPFRNNNINNILNSNVICSGSEDNTIRFWDIRITRKFYEVKGDEEDRGIRCIEFVALKNGERNFNHFSKILSFFNQNETKVNILCEIKKECSKF</sequence>
<dbReference type="InterPro" id="IPR019775">
    <property type="entry name" value="WD40_repeat_CS"/>
</dbReference>
<dbReference type="InterPro" id="IPR020472">
    <property type="entry name" value="WD40_PAC1"/>
</dbReference>
<feature type="repeat" description="WD" evidence="3">
    <location>
        <begin position="97"/>
        <end position="140"/>
    </location>
</feature>
<dbReference type="PROSITE" id="PS50082">
    <property type="entry name" value="WD_REPEATS_2"/>
    <property type="match status" value="6"/>
</dbReference>
<feature type="repeat" description="WD" evidence="3">
    <location>
        <begin position="269"/>
        <end position="295"/>
    </location>
</feature>
<accession>X6PBE6</accession>
<dbReference type="PROSITE" id="PS00678">
    <property type="entry name" value="WD_REPEATS_1"/>
    <property type="match status" value="6"/>
</dbReference>
<evidence type="ECO:0000256" key="2">
    <source>
        <dbReference type="ARBA" id="ARBA00022737"/>
    </source>
</evidence>
<dbReference type="SUPFAM" id="SSF50978">
    <property type="entry name" value="WD40 repeat-like"/>
    <property type="match status" value="1"/>
</dbReference>
<evidence type="ECO:0000256" key="1">
    <source>
        <dbReference type="ARBA" id="ARBA00022574"/>
    </source>
</evidence>
<dbReference type="PRINTS" id="PR00320">
    <property type="entry name" value="GPROTEINBRPT"/>
</dbReference>